<reference evidence="1 2" key="1">
    <citation type="submission" date="2024-01" db="EMBL/GenBank/DDBJ databases">
        <title>The genomes of 5 underutilized Papilionoideae crops provide insights into root nodulation and disease resistanc.</title>
        <authorList>
            <person name="Jiang F."/>
        </authorList>
    </citation>
    <scope>NUCLEOTIDE SEQUENCE [LARGE SCALE GENOMIC DNA]</scope>
    <source>
        <strain evidence="1">LVBAO_FW01</strain>
        <tissue evidence="1">Leaves</tissue>
    </source>
</reference>
<protein>
    <submittedName>
        <fullName evidence="1">Uncharacterized protein</fullName>
    </submittedName>
</protein>
<keyword evidence="2" id="KW-1185">Reference proteome</keyword>
<proteinExistence type="predicted"/>
<comment type="caution">
    <text evidence="1">The sequence shown here is derived from an EMBL/GenBank/DDBJ whole genome shotgun (WGS) entry which is preliminary data.</text>
</comment>
<accession>A0AAN9LQL3</accession>
<gene>
    <name evidence="1" type="ORF">VNO77_18923</name>
</gene>
<evidence type="ECO:0000313" key="2">
    <source>
        <dbReference type="Proteomes" id="UP001367508"/>
    </source>
</evidence>
<dbReference type="Proteomes" id="UP001367508">
    <property type="component" value="Unassembled WGS sequence"/>
</dbReference>
<organism evidence="1 2">
    <name type="scientific">Canavalia gladiata</name>
    <name type="common">Sword bean</name>
    <name type="synonym">Dolichos gladiatus</name>
    <dbReference type="NCBI Taxonomy" id="3824"/>
    <lineage>
        <taxon>Eukaryota</taxon>
        <taxon>Viridiplantae</taxon>
        <taxon>Streptophyta</taxon>
        <taxon>Embryophyta</taxon>
        <taxon>Tracheophyta</taxon>
        <taxon>Spermatophyta</taxon>
        <taxon>Magnoliopsida</taxon>
        <taxon>eudicotyledons</taxon>
        <taxon>Gunneridae</taxon>
        <taxon>Pentapetalae</taxon>
        <taxon>rosids</taxon>
        <taxon>fabids</taxon>
        <taxon>Fabales</taxon>
        <taxon>Fabaceae</taxon>
        <taxon>Papilionoideae</taxon>
        <taxon>50 kb inversion clade</taxon>
        <taxon>NPAAA clade</taxon>
        <taxon>indigoferoid/millettioid clade</taxon>
        <taxon>Phaseoleae</taxon>
        <taxon>Canavalia</taxon>
    </lineage>
</organism>
<name>A0AAN9LQL3_CANGL</name>
<dbReference type="EMBL" id="JAYMYQ010000004">
    <property type="protein sequence ID" value="KAK7338317.1"/>
    <property type="molecule type" value="Genomic_DNA"/>
</dbReference>
<dbReference type="AlphaFoldDB" id="A0AAN9LQL3"/>
<sequence>MTWSPQKSQSRFNIHFYTPHASIGQISPSNSKPDSNIGVETTFAIYFLTKDRPQTIANLPEIFSRPQLRIEVQMMDMEAWTLEPPEVGDVGSNKVPRHS</sequence>
<evidence type="ECO:0000313" key="1">
    <source>
        <dbReference type="EMBL" id="KAK7338317.1"/>
    </source>
</evidence>